<evidence type="ECO:0000313" key="1">
    <source>
        <dbReference type="EMBL" id="CAI0476518.1"/>
    </source>
</evidence>
<protein>
    <submittedName>
        <fullName evidence="1">Uncharacterized protein</fullName>
    </submittedName>
</protein>
<evidence type="ECO:0000313" key="2">
    <source>
        <dbReference type="Proteomes" id="UP001154282"/>
    </source>
</evidence>
<dbReference type="Proteomes" id="UP001154282">
    <property type="component" value="Unassembled WGS sequence"/>
</dbReference>
<proteinExistence type="predicted"/>
<keyword evidence="2" id="KW-1185">Reference proteome</keyword>
<sequence>MSQSSPQSARTEC</sequence>
<gene>
    <name evidence="1" type="ORF">LITE_LOCUS40817</name>
</gene>
<dbReference type="EMBL" id="CAMGYJ010000009">
    <property type="protein sequence ID" value="CAI0476518.1"/>
    <property type="molecule type" value="Genomic_DNA"/>
</dbReference>
<name>A0AAV0PZ47_9ROSI</name>
<comment type="caution">
    <text evidence="1">The sequence shown here is derived from an EMBL/GenBank/DDBJ whole genome shotgun (WGS) entry which is preliminary data.</text>
</comment>
<reference evidence="1" key="1">
    <citation type="submission" date="2022-08" db="EMBL/GenBank/DDBJ databases">
        <authorList>
            <person name="Gutierrez-Valencia J."/>
        </authorList>
    </citation>
    <scope>NUCLEOTIDE SEQUENCE</scope>
</reference>
<organism evidence="1 2">
    <name type="scientific">Linum tenue</name>
    <dbReference type="NCBI Taxonomy" id="586396"/>
    <lineage>
        <taxon>Eukaryota</taxon>
        <taxon>Viridiplantae</taxon>
        <taxon>Streptophyta</taxon>
        <taxon>Embryophyta</taxon>
        <taxon>Tracheophyta</taxon>
        <taxon>Spermatophyta</taxon>
        <taxon>Magnoliopsida</taxon>
        <taxon>eudicotyledons</taxon>
        <taxon>Gunneridae</taxon>
        <taxon>Pentapetalae</taxon>
        <taxon>rosids</taxon>
        <taxon>fabids</taxon>
        <taxon>Malpighiales</taxon>
        <taxon>Linaceae</taxon>
        <taxon>Linum</taxon>
    </lineage>
</organism>
<accession>A0AAV0PZ47</accession>